<accession>A0A816EN50</accession>
<evidence type="ECO:0000256" key="1">
    <source>
        <dbReference type="SAM" id="MobiDB-lite"/>
    </source>
</evidence>
<name>A0A816EN50_ADIRI</name>
<keyword evidence="3" id="KW-1185">Reference proteome</keyword>
<gene>
    <name evidence="2" type="ORF">XAT740_LOCUS55131</name>
</gene>
<organism evidence="2 3">
    <name type="scientific">Adineta ricciae</name>
    <name type="common">Rotifer</name>
    <dbReference type="NCBI Taxonomy" id="249248"/>
    <lineage>
        <taxon>Eukaryota</taxon>
        <taxon>Metazoa</taxon>
        <taxon>Spiralia</taxon>
        <taxon>Gnathifera</taxon>
        <taxon>Rotifera</taxon>
        <taxon>Eurotatoria</taxon>
        <taxon>Bdelloidea</taxon>
        <taxon>Adinetida</taxon>
        <taxon>Adinetidae</taxon>
        <taxon>Adineta</taxon>
    </lineage>
</organism>
<dbReference type="AlphaFoldDB" id="A0A816EN50"/>
<evidence type="ECO:0000313" key="3">
    <source>
        <dbReference type="Proteomes" id="UP000663828"/>
    </source>
</evidence>
<dbReference type="EMBL" id="CAJNOR010010191">
    <property type="protein sequence ID" value="CAF1651835.1"/>
    <property type="molecule type" value="Genomic_DNA"/>
</dbReference>
<proteinExistence type="predicted"/>
<feature type="region of interest" description="Disordered" evidence="1">
    <location>
        <begin position="42"/>
        <end position="69"/>
    </location>
</feature>
<protein>
    <submittedName>
        <fullName evidence="2">Uncharacterized protein</fullName>
    </submittedName>
</protein>
<feature type="compositionally biased region" description="Low complexity" evidence="1">
    <location>
        <begin position="42"/>
        <end position="52"/>
    </location>
</feature>
<comment type="caution">
    <text evidence="2">The sequence shown here is derived from an EMBL/GenBank/DDBJ whole genome shotgun (WGS) entry which is preliminary data.</text>
</comment>
<feature type="compositionally biased region" description="Polar residues" evidence="1">
    <location>
        <begin position="53"/>
        <end position="69"/>
    </location>
</feature>
<reference evidence="2" key="1">
    <citation type="submission" date="2021-02" db="EMBL/GenBank/DDBJ databases">
        <authorList>
            <person name="Nowell W R."/>
        </authorList>
    </citation>
    <scope>NUCLEOTIDE SEQUENCE</scope>
</reference>
<evidence type="ECO:0000313" key="2">
    <source>
        <dbReference type="EMBL" id="CAF1651835.1"/>
    </source>
</evidence>
<sequence length="69" mass="7519">MGVSMGFLPLYTEGFPSNAKISGKSKALTRFDDQSQIQIWSNSNLVKSKSNSDQTQSNPNPTPLNSSQI</sequence>
<dbReference type="Proteomes" id="UP000663828">
    <property type="component" value="Unassembled WGS sequence"/>
</dbReference>